<evidence type="ECO:0000256" key="4">
    <source>
        <dbReference type="ARBA" id="ARBA00022741"/>
    </source>
</evidence>
<evidence type="ECO:0000259" key="8">
    <source>
        <dbReference type="Pfam" id="PF01467"/>
    </source>
</evidence>
<dbReference type="Proteomes" id="UP000027395">
    <property type="component" value="Chromosome"/>
</dbReference>
<evidence type="ECO:0000313" key="10">
    <source>
        <dbReference type="Proteomes" id="UP000027395"/>
    </source>
</evidence>
<dbReference type="AlphaFoldDB" id="A0A073CB40"/>
<dbReference type="GO" id="GO:0005975">
    <property type="term" value="P:carbohydrate metabolic process"/>
    <property type="evidence" value="ECO:0007669"/>
    <property type="project" value="InterPro"/>
</dbReference>
<evidence type="ECO:0000256" key="1">
    <source>
        <dbReference type="ARBA" id="ARBA00012519"/>
    </source>
</evidence>
<keyword evidence="10" id="KW-1185">Reference proteome</keyword>
<dbReference type="GeneID" id="77286603"/>
<dbReference type="InterPro" id="IPR004821">
    <property type="entry name" value="Cyt_trans-like"/>
</dbReference>
<dbReference type="InterPro" id="IPR014729">
    <property type="entry name" value="Rossmann-like_a/b/a_fold"/>
</dbReference>
<keyword evidence="5" id="KW-0067">ATP-binding</keyword>
<dbReference type="GO" id="GO:0016773">
    <property type="term" value="F:phosphotransferase activity, alcohol group as acceptor"/>
    <property type="evidence" value="ECO:0007669"/>
    <property type="project" value="InterPro"/>
</dbReference>
<dbReference type="InterPro" id="IPR011914">
    <property type="entry name" value="RfaE_dom_II"/>
</dbReference>
<evidence type="ECO:0000256" key="7">
    <source>
        <dbReference type="ARBA" id="ARBA00047428"/>
    </source>
</evidence>
<dbReference type="GO" id="GO:0033786">
    <property type="term" value="F:heptose-1-phosphate adenylyltransferase activity"/>
    <property type="evidence" value="ECO:0007669"/>
    <property type="project" value="RHEA"/>
</dbReference>
<dbReference type="InterPro" id="IPR050385">
    <property type="entry name" value="Archaeal_FAD_synthase"/>
</dbReference>
<dbReference type="HOGENOM" id="CLU_034585_2_0_3"/>
<dbReference type="PANTHER" id="PTHR43793">
    <property type="entry name" value="FAD SYNTHASE"/>
    <property type="match status" value="1"/>
</dbReference>
<dbReference type="PANTHER" id="PTHR43793:SF2">
    <property type="entry name" value="BIFUNCTIONAL PROTEIN HLDE"/>
    <property type="match status" value="1"/>
</dbReference>
<dbReference type="eggNOG" id="COG0615">
    <property type="taxonomic scope" value="Bacteria"/>
</dbReference>
<evidence type="ECO:0000256" key="2">
    <source>
        <dbReference type="ARBA" id="ARBA00022679"/>
    </source>
</evidence>
<reference evidence="9 10" key="1">
    <citation type="journal article" date="2014" name="Appl. Environ. Microbiol.">
        <title>Elucidation of insertion elements encoded on plasmids and in vitro construction of shuttle vectors from the toxic cyanobacterium Planktothrix.</title>
        <authorList>
            <person name="Christiansen G."/>
            <person name="Goesmann A."/>
            <person name="Kurmayer R."/>
        </authorList>
    </citation>
    <scope>NUCLEOTIDE SEQUENCE [LARGE SCALE GENOMIC DNA]</scope>
    <source>
        <strain evidence="9 10">NIVA-CYA 126/8</strain>
    </source>
</reference>
<keyword evidence="2 9" id="KW-0808">Transferase</keyword>
<dbReference type="PATRIC" id="fig|388467.6.peg.270"/>
<accession>A0A073CB40</accession>
<evidence type="ECO:0000256" key="3">
    <source>
        <dbReference type="ARBA" id="ARBA00022695"/>
    </source>
</evidence>
<organism evidence="9 10">
    <name type="scientific">Planktothrix agardhii (strain NIVA-CYA 126/8)</name>
    <dbReference type="NCBI Taxonomy" id="388467"/>
    <lineage>
        <taxon>Bacteria</taxon>
        <taxon>Bacillati</taxon>
        <taxon>Cyanobacteriota</taxon>
        <taxon>Cyanophyceae</taxon>
        <taxon>Oscillatoriophycideae</taxon>
        <taxon>Oscillatoriales</taxon>
        <taxon>Microcoleaceae</taxon>
        <taxon>Planktothrix</taxon>
    </lineage>
</organism>
<dbReference type="Gene3D" id="3.40.50.620">
    <property type="entry name" value="HUPs"/>
    <property type="match status" value="1"/>
</dbReference>
<dbReference type="RefSeq" id="WP_042151474.1">
    <property type="nucleotide sequence ID" value="NZ_CM002803.1"/>
</dbReference>
<dbReference type="GO" id="GO:0005524">
    <property type="term" value="F:ATP binding"/>
    <property type="evidence" value="ECO:0007669"/>
    <property type="project" value="UniProtKB-KW"/>
</dbReference>
<keyword evidence="3 9" id="KW-0548">Nucleotidyltransferase</keyword>
<dbReference type="NCBIfam" id="TIGR00125">
    <property type="entry name" value="cyt_tran_rel"/>
    <property type="match status" value="1"/>
</dbReference>
<evidence type="ECO:0000256" key="6">
    <source>
        <dbReference type="ARBA" id="ARBA00023277"/>
    </source>
</evidence>
<dbReference type="NCBIfam" id="TIGR02199">
    <property type="entry name" value="rfaE_dom_II"/>
    <property type="match status" value="1"/>
</dbReference>
<keyword evidence="4" id="KW-0547">Nucleotide-binding</keyword>
<keyword evidence="6" id="KW-0119">Carbohydrate metabolism</keyword>
<gene>
    <name evidence="9" type="primary">rfaE</name>
    <name evidence="9" type="ORF">A19Y_0319</name>
</gene>
<dbReference type="STRING" id="388467.A19Y_0319"/>
<sequence>MTAYLYTLTELQEDITLNPQRWRPLVFTNGCFDLIHAGHVRYLQAAKALGRSLVVGLNSDSSVQTLKPQKPGHPPRPIVPEAQRAEVLASLKPIDGVVIFSETTADYLIQTLKPDIYVKGGDYTLETLPEAPIVQAYGGQVAFINIEVPSSTSALIQRILNG</sequence>
<feature type="domain" description="Cytidyltransferase-like" evidence="8">
    <location>
        <begin position="27"/>
        <end position="137"/>
    </location>
</feature>
<dbReference type="SUPFAM" id="SSF52374">
    <property type="entry name" value="Nucleotidylyl transferase"/>
    <property type="match status" value="1"/>
</dbReference>
<evidence type="ECO:0000256" key="5">
    <source>
        <dbReference type="ARBA" id="ARBA00022840"/>
    </source>
</evidence>
<dbReference type="EC" id="2.7.7.70" evidence="1"/>
<dbReference type="EMBL" id="CM002803">
    <property type="protein sequence ID" value="KEI65544.1"/>
    <property type="molecule type" value="Genomic_DNA"/>
</dbReference>
<proteinExistence type="predicted"/>
<evidence type="ECO:0000313" key="9">
    <source>
        <dbReference type="EMBL" id="KEI65544.1"/>
    </source>
</evidence>
<protein>
    <recommendedName>
        <fullName evidence="1">D-glycero-beta-D-manno-heptose 1-phosphate adenylyltransferase</fullName>
        <ecNumber evidence="1">2.7.7.70</ecNumber>
    </recommendedName>
</protein>
<name>A0A073CB40_PLAA1</name>
<dbReference type="Pfam" id="PF01467">
    <property type="entry name" value="CTP_transf_like"/>
    <property type="match status" value="1"/>
</dbReference>
<comment type="catalytic activity">
    <reaction evidence="7">
        <text>D-glycero-beta-D-manno-heptose 1-phosphate + ATP + H(+) = ADP-D-glycero-beta-D-manno-heptose + diphosphate</text>
        <dbReference type="Rhea" id="RHEA:27465"/>
        <dbReference type="ChEBI" id="CHEBI:15378"/>
        <dbReference type="ChEBI" id="CHEBI:30616"/>
        <dbReference type="ChEBI" id="CHEBI:33019"/>
        <dbReference type="ChEBI" id="CHEBI:59967"/>
        <dbReference type="ChEBI" id="CHEBI:61593"/>
        <dbReference type="EC" id="2.7.7.70"/>
    </reaction>
</comment>